<feature type="domain" description="PTS EIIA type-2" evidence="1">
    <location>
        <begin position="5"/>
        <end position="151"/>
    </location>
</feature>
<dbReference type="InterPro" id="IPR051541">
    <property type="entry name" value="PTS_SugarTrans_NitroReg"/>
</dbReference>
<dbReference type="GO" id="GO:0030295">
    <property type="term" value="F:protein kinase activator activity"/>
    <property type="evidence" value="ECO:0007669"/>
    <property type="project" value="TreeGrafter"/>
</dbReference>
<gene>
    <name evidence="2" type="ORF">HHL09_25805</name>
</gene>
<organism evidence="2 3">
    <name type="scientific">Luteolibacter luteus</name>
    <dbReference type="NCBI Taxonomy" id="2728835"/>
    <lineage>
        <taxon>Bacteria</taxon>
        <taxon>Pseudomonadati</taxon>
        <taxon>Verrucomicrobiota</taxon>
        <taxon>Verrucomicrobiia</taxon>
        <taxon>Verrucomicrobiales</taxon>
        <taxon>Verrucomicrobiaceae</taxon>
        <taxon>Luteolibacter</taxon>
    </lineage>
</organism>
<evidence type="ECO:0000313" key="2">
    <source>
        <dbReference type="EMBL" id="QJE99050.1"/>
    </source>
</evidence>
<dbReference type="PANTHER" id="PTHR47738">
    <property type="entry name" value="PTS SYSTEM FRUCTOSE-LIKE EIIA COMPONENT-RELATED"/>
    <property type="match status" value="1"/>
</dbReference>
<dbReference type="PROSITE" id="PS00372">
    <property type="entry name" value="PTS_EIIA_TYPE_2_HIS"/>
    <property type="match status" value="1"/>
</dbReference>
<dbReference type="RefSeq" id="WP_169457536.1">
    <property type="nucleotide sequence ID" value="NZ_CP051774.1"/>
</dbReference>
<keyword evidence="2" id="KW-0813">Transport</keyword>
<sequence>MKLANLLSPSRIILEMSAGEHWPAIVELIDHLVSEGSLDPALRDEVLAALKIREEQVSTGVGHGVAIPHAFSEKLDKVVAILGRSKTGIDFEALDQKPVHFVILFLVPKKDYHLHLQTLAAIAKMFTNGEIRRRLGEAGQHQEILDIFSGKSPKTAANGAA</sequence>
<keyword evidence="3" id="KW-1185">Reference proteome</keyword>
<dbReference type="PANTHER" id="PTHR47738:SF1">
    <property type="entry name" value="NITROGEN REGULATORY PROTEIN"/>
    <property type="match status" value="1"/>
</dbReference>
<protein>
    <submittedName>
        <fullName evidence="2">PTS sugar transporter subunit IIA</fullName>
    </submittedName>
</protein>
<dbReference type="AlphaFoldDB" id="A0A858RSA5"/>
<dbReference type="SUPFAM" id="SSF55804">
    <property type="entry name" value="Phoshotransferase/anion transport protein"/>
    <property type="match status" value="1"/>
</dbReference>
<reference evidence="2 3" key="1">
    <citation type="submission" date="2020-04" db="EMBL/GenBank/DDBJ databases">
        <title>Luteolibacter sp. G-1-1-1 isolated from soil.</title>
        <authorList>
            <person name="Dahal R.H."/>
        </authorList>
    </citation>
    <scope>NUCLEOTIDE SEQUENCE [LARGE SCALE GENOMIC DNA]</scope>
    <source>
        <strain evidence="2 3">G-1-1-1</strain>
    </source>
</reference>
<evidence type="ECO:0000259" key="1">
    <source>
        <dbReference type="PROSITE" id="PS51094"/>
    </source>
</evidence>
<dbReference type="KEGG" id="luo:HHL09_25805"/>
<dbReference type="EMBL" id="CP051774">
    <property type="protein sequence ID" value="QJE99050.1"/>
    <property type="molecule type" value="Genomic_DNA"/>
</dbReference>
<dbReference type="InterPro" id="IPR016152">
    <property type="entry name" value="PTrfase/Anion_transptr"/>
</dbReference>
<dbReference type="CDD" id="cd00211">
    <property type="entry name" value="PTS_IIA_fru"/>
    <property type="match status" value="1"/>
</dbReference>
<accession>A0A858RSA5</accession>
<dbReference type="Pfam" id="PF00359">
    <property type="entry name" value="PTS_EIIA_2"/>
    <property type="match status" value="1"/>
</dbReference>
<dbReference type="Gene3D" id="3.40.930.10">
    <property type="entry name" value="Mannitol-specific EII, Chain A"/>
    <property type="match status" value="1"/>
</dbReference>
<name>A0A858RSA5_9BACT</name>
<keyword evidence="2" id="KW-0762">Sugar transport</keyword>
<dbReference type="InterPro" id="IPR002178">
    <property type="entry name" value="PTS_EIIA_type-2_dom"/>
</dbReference>
<evidence type="ECO:0000313" key="3">
    <source>
        <dbReference type="Proteomes" id="UP000501812"/>
    </source>
</evidence>
<dbReference type="Proteomes" id="UP000501812">
    <property type="component" value="Chromosome"/>
</dbReference>
<dbReference type="PROSITE" id="PS51094">
    <property type="entry name" value="PTS_EIIA_TYPE_2"/>
    <property type="match status" value="1"/>
</dbReference>
<proteinExistence type="predicted"/>